<reference evidence="2 3" key="1">
    <citation type="submission" date="2020-08" db="EMBL/GenBank/DDBJ databases">
        <title>Dyella sp. G9 isolated from forest soil.</title>
        <authorList>
            <person name="Fu J."/>
            <person name="Qiu L."/>
        </authorList>
    </citation>
    <scope>NUCLEOTIDE SEQUENCE [LARGE SCALE GENOMIC DNA]</scope>
    <source>
        <strain evidence="2 3">G9</strain>
    </source>
</reference>
<keyword evidence="3" id="KW-1185">Reference proteome</keyword>
<feature type="region of interest" description="Disordered" evidence="1">
    <location>
        <begin position="1"/>
        <end position="31"/>
    </location>
</feature>
<dbReference type="AlphaFoldDB" id="A0A7G8Q7N0"/>
<dbReference type="EMBL" id="CP060412">
    <property type="protein sequence ID" value="QNK02788.1"/>
    <property type="molecule type" value="Genomic_DNA"/>
</dbReference>
<evidence type="ECO:0000313" key="2">
    <source>
        <dbReference type="EMBL" id="QNK02788.1"/>
    </source>
</evidence>
<sequence>MATRDHKARARLSVSVGDAHSDSTSAGPPASCFMPPSLRLSTLDDVALALYALAQLSLEDERQRSPTRHSGVVLQPLPPLFRQGIVVARHCLLQYVRQLDQQRALSA</sequence>
<name>A0A7G8Q7N0_9GAMM</name>
<organism evidence="2 3">
    <name type="scientific">Dyella telluris</name>
    <dbReference type="NCBI Taxonomy" id="2763498"/>
    <lineage>
        <taxon>Bacteria</taxon>
        <taxon>Pseudomonadati</taxon>
        <taxon>Pseudomonadota</taxon>
        <taxon>Gammaproteobacteria</taxon>
        <taxon>Lysobacterales</taxon>
        <taxon>Rhodanobacteraceae</taxon>
        <taxon>Dyella</taxon>
    </lineage>
</organism>
<dbReference type="RefSeq" id="WP_187058218.1">
    <property type="nucleotide sequence ID" value="NZ_CP060412.1"/>
</dbReference>
<dbReference type="Proteomes" id="UP000515873">
    <property type="component" value="Chromosome"/>
</dbReference>
<proteinExistence type="predicted"/>
<accession>A0A7G8Q7N0</accession>
<protein>
    <submittedName>
        <fullName evidence="2">Uncharacterized protein</fullName>
    </submittedName>
</protein>
<gene>
    <name evidence="2" type="ORF">H8F01_06580</name>
</gene>
<evidence type="ECO:0000256" key="1">
    <source>
        <dbReference type="SAM" id="MobiDB-lite"/>
    </source>
</evidence>
<dbReference type="KEGG" id="dtl:H8F01_06580"/>
<feature type="compositionally biased region" description="Basic residues" evidence="1">
    <location>
        <begin position="1"/>
        <end position="10"/>
    </location>
</feature>
<evidence type="ECO:0000313" key="3">
    <source>
        <dbReference type="Proteomes" id="UP000515873"/>
    </source>
</evidence>